<proteinExistence type="predicted"/>
<organism evidence="1 2">
    <name type="scientific">Blastopirellula marina DSM 3645</name>
    <dbReference type="NCBI Taxonomy" id="314230"/>
    <lineage>
        <taxon>Bacteria</taxon>
        <taxon>Pseudomonadati</taxon>
        <taxon>Planctomycetota</taxon>
        <taxon>Planctomycetia</taxon>
        <taxon>Pirellulales</taxon>
        <taxon>Pirellulaceae</taxon>
        <taxon>Blastopirellula</taxon>
    </lineage>
</organism>
<dbReference type="AlphaFoldDB" id="A3ZZ06"/>
<dbReference type="EMBL" id="AANZ01000022">
    <property type="protein sequence ID" value="EAQ78250.1"/>
    <property type="molecule type" value="Genomic_DNA"/>
</dbReference>
<protein>
    <submittedName>
        <fullName evidence="1">Uncharacterized protein</fullName>
    </submittedName>
</protein>
<gene>
    <name evidence="1" type="ORF">DSM3645_17976</name>
</gene>
<evidence type="ECO:0000313" key="2">
    <source>
        <dbReference type="Proteomes" id="UP000004358"/>
    </source>
</evidence>
<name>A3ZZ06_9BACT</name>
<accession>A3ZZ06</accession>
<reference evidence="1 2" key="1">
    <citation type="submission" date="2006-02" db="EMBL/GenBank/DDBJ databases">
        <authorList>
            <person name="Amann R."/>
            <person name="Ferriera S."/>
            <person name="Johnson J."/>
            <person name="Kravitz S."/>
            <person name="Halpern A."/>
            <person name="Remington K."/>
            <person name="Beeson K."/>
            <person name="Tran B."/>
            <person name="Rogers Y.-H."/>
            <person name="Friedman R."/>
            <person name="Venter J.C."/>
        </authorList>
    </citation>
    <scope>NUCLEOTIDE SEQUENCE [LARGE SCALE GENOMIC DNA]</scope>
    <source>
        <strain evidence="1 2">DSM 3645</strain>
    </source>
</reference>
<sequence length="31" mass="3478">MTSLVILFFCAPLEKLFVARIASFVVAFSRT</sequence>
<dbReference type="STRING" id="314230.DSM3645_17976"/>
<comment type="caution">
    <text evidence="1">The sequence shown here is derived from an EMBL/GenBank/DDBJ whole genome shotgun (WGS) entry which is preliminary data.</text>
</comment>
<evidence type="ECO:0000313" key="1">
    <source>
        <dbReference type="EMBL" id="EAQ78250.1"/>
    </source>
</evidence>
<feature type="non-terminal residue" evidence="1">
    <location>
        <position position="31"/>
    </location>
</feature>
<dbReference type="HOGENOM" id="CLU_3400389_0_0_0"/>
<dbReference type="Proteomes" id="UP000004358">
    <property type="component" value="Unassembled WGS sequence"/>
</dbReference>